<reference evidence="1" key="1">
    <citation type="submission" date="2019-02" db="EMBL/GenBank/DDBJ databases">
        <authorList>
            <person name="Gruber-Vodicka R. H."/>
            <person name="Seah K. B. B."/>
        </authorList>
    </citation>
    <scope>NUCLEOTIDE SEQUENCE</scope>
    <source>
        <strain evidence="1">BECK_S313</strain>
    </source>
</reference>
<gene>
    <name evidence="1" type="ORF">BECKLPF1236B_GA0070989_11937</name>
</gene>
<dbReference type="EMBL" id="CAADFK010000193">
    <property type="protein sequence ID" value="VFK19982.1"/>
    <property type="molecule type" value="Genomic_DNA"/>
</dbReference>
<sequence>MPPSGYTIDQSNTVAEFLSSCAQALEREGIQKGLLPSEVLGLECKNIDKILGKNKGNHLSDGVLSLTRSFYEELLMQHPGTYQELRDLIKKTLKKVKKEVLSVHVPAI</sequence>
<evidence type="ECO:0000313" key="1">
    <source>
        <dbReference type="EMBL" id="VFK19982.1"/>
    </source>
</evidence>
<name>A0A450WSH0_9GAMM</name>
<organism evidence="1">
    <name type="scientific">Candidatus Kentrum sp. LPFa</name>
    <dbReference type="NCBI Taxonomy" id="2126335"/>
    <lineage>
        <taxon>Bacteria</taxon>
        <taxon>Pseudomonadati</taxon>
        <taxon>Pseudomonadota</taxon>
        <taxon>Gammaproteobacteria</taxon>
        <taxon>Candidatus Kentrum</taxon>
    </lineage>
</organism>
<dbReference type="AlphaFoldDB" id="A0A450WSH0"/>
<proteinExistence type="predicted"/>
<protein>
    <submittedName>
        <fullName evidence="1">Uncharacterized protein</fullName>
    </submittedName>
</protein>
<accession>A0A450WSH0</accession>